<evidence type="ECO:0000313" key="3">
    <source>
        <dbReference type="Proteomes" id="UP000199520"/>
    </source>
</evidence>
<accession>A0A1I4PGA8</accession>
<dbReference type="PANTHER" id="PTHR43267:SF3">
    <property type="entry name" value="THIF PROTEIN"/>
    <property type="match status" value="1"/>
</dbReference>
<dbReference type="GO" id="GO:0008641">
    <property type="term" value="F:ubiquitin-like modifier activating enzyme activity"/>
    <property type="evidence" value="ECO:0007669"/>
    <property type="project" value="InterPro"/>
</dbReference>
<evidence type="ECO:0000313" key="2">
    <source>
        <dbReference type="EMBL" id="SFM26744.1"/>
    </source>
</evidence>
<dbReference type="Pfam" id="PF00899">
    <property type="entry name" value="ThiF"/>
    <property type="match status" value="1"/>
</dbReference>
<dbReference type="STRING" id="1123291.SAMN04490355_106316"/>
<dbReference type="GO" id="GO:0061503">
    <property type="term" value="F:tRNA threonylcarbamoyladenosine dehydratase"/>
    <property type="evidence" value="ECO:0007669"/>
    <property type="project" value="TreeGrafter"/>
</dbReference>
<dbReference type="AlphaFoldDB" id="A0A1I4PGA8"/>
<gene>
    <name evidence="2" type="ORF">SAMN04490355_106316</name>
</gene>
<dbReference type="PANTHER" id="PTHR43267">
    <property type="entry name" value="TRNA THREONYLCARBAMOYLADENOSINE DEHYDRATASE"/>
    <property type="match status" value="1"/>
</dbReference>
<sequence>MDIEELLTQEYLKSGFTAESDDNYYIFIKEYSFINDDTTETTVKIAVKYDKEYPLRPPQITDLEHILSSMHSWNGFQCWARFSDIFPQVGLGLIAPNFVEEQIMKLISAHKVREYSTIHESPEFAFIFEQRKAVEHTPFYVSLEALQKVVMAGQHQVIRGIAHKNPRGYMIDGTPNIIDASLGIALDNTPQGNNRIAYFLNVGAIPHFDGRVDDIIFLNWLEALSGIQQNEVYLQNIAEEIFVVAVFFNKNLGHHDVVVFRKNGTKLTLFPHARVSSRSVLFSRHKEEAMKLRKKKIALVGIGAIGSVLGMSLLQSGIDHLYILDPDYVDLENTTRSIYVDSDVGSLKIDAFKKNASIKDADFSDRVTELENFDDIYIYNPDLIIICIGSLYDEYSISLRLRRSKFEKAVFVFGQNDCTWGAIYFQDSPKLGCQQCLFLHQREDISLQMPYVPYISEAVGCGNPSYVSTPSDIGLLANLAAKLIIERLTQEAGKRPNYFIWQSNPEPCAWKDSHTEHFSIKKYRIEKHAECQC</sequence>
<dbReference type="SUPFAM" id="SSF69572">
    <property type="entry name" value="Activating enzymes of the ubiquitin-like proteins"/>
    <property type="match status" value="1"/>
</dbReference>
<dbReference type="RefSeq" id="WP_090943282.1">
    <property type="nucleotide sequence ID" value="NZ_FOTS01000063.1"/>
</dbReference>
<name>A0A1I4PGA8_9FIRM</name>
<dbReference type="InterPro" id="IPR000594">
    <property type="entry name" value="ThiF_NAD_FAD-bd"/>
</dbReference>
<keyword evidence="3" id="KW-1185">Reference proteome</keyword>
<dbReference type="Gene3D" id="3.40.50.720">
    <property type="entry name" value="NAD(P)-binding Rossmann-like Domain"/>
    <property type="match status" value="1"/>
</dbReference>
<dbReference type="OrthoDB" id="4088010at2"/>
<reference evidence="3" key="1">
    <citation type="submission" date="2016-10" db="EMBL/GenBank/DDBJ databases">
        <authorList>
            <person name="Varghese N."/>
            <person name="Submissions S."/>
        </authorList>
    </citation>
    <scope>NUCLEOTIDE SEQUENCE [LARGE SCALE GENOMIC DNA]</scope>
    <source>
        <strain evidence="3">DSM 13327</strain>
    </source>
</reference>
<protein>
    <submittedName>
        <fullName evidence="2">ThiF family protein</fullName>
    </submittedName>
</protein>
<proteinExistence type="predicted"/>
<feature type="domain" description="THIF-type NAD/FAD binding fold" evidence="1">
    <location>
        <begin position="285"/>
        <end position="492"/>
    </location>
</feature>
<evidence type="ECO:0000259" key="1">
    <source>
        <dbReference type="Pfam" id="PF00899"/>
    </source>
</evidence>
<dbReference type="InterPro" id="IPR045886">
    <property type="entry name" value="ThiF/MoeB/HesA"/>
</dbReference>
<dbReference type="EMBL" id="FOTS01000063">
    <property type="protein sequence ID" value="SFM26744.1"/>
    <property type="molecule type" value="Genomic_DNA"/>
</dbReference>
<organism evidence="2 3">
    <name type="scientific">Pelosinus propionicus DSM 13327</name>
    <dbReference type="NCBI Taxonomy" id="1123291"/>
    <lineage>
        <taxon>Bacteria</taxon>
        <taxon>Bacillati</taxon>
        <taxon>Bacillota</taxon>
        <taxon>Negativicutes</taxon>
        <taxon>Selenomonadales</taxon>
        <taxon>Sporomusaceae</taxon>
        <taxon>Pelosinus</taxon>
    </lineage>
</organism>
<dbReference type="InterPro" id="IPR035985">
    <property type="entry name" value="Ubiquitin-activating_enz"/>
</dbReference>
<dbReference type="GO" id="GO:0061504">
    <property type="term" value="P:cyclic threonylcarbamoyladenosine biosynthetic process"/>
    <property type="evidence" value="ECO:0007669"/>
    <property type="project" value="TreeGrafter"/>
</dbReference>
<dbReference type="Proteomes" id="UP000199520">
    <property type="component" value="Unassembled WGS sequence"/>
</dbReference>